<dbReference type="RefSeq" id="XP_034012571.1">
    <property type="nucleotide sequence ID" value="XM_034155401.1"/>
</dbReference>
<evidence type="ECO:0000313" key="3">
    <source>
        <dbReference type="Proteomes" id="UP000449547"/>
    </source>
</evidence>
<evidence type="ECO:0000313" key="2">
    <source>
        <dbReference type="EMBL" id="KAA8902823.1"/>
    </source>
</evidence>
<accession>A0A642UP43</accession>
<dbReference type="VEuPathDB" id="FungiDB:DIURU_002719"/>
<sequence length="558" mass="64211">MTTLGDLPLEIHILLLRQVPDSGLKLTSKYWYALYNDLFYDKIVASFGEAIIPVIVKVLPWLKVYIKSMDAFRFQCRKILADYSGLEDVDDPGTANPFHCCYVKDSWRYVYSVLKNKRLFANHEDYNVDIATNYVYRHFVEVNQSYLLSYKKVLWLAPGKYNLNIALVVKHGSGLGTTKFQIRYLQNDGSGQGRMVEQTFFPPINIKDILPKNQFCFLKLGEFEIAPTSNNYDATGTSKSNIPDNKLVRVKFVMEESGLYLKSGFSVFFIDFSQPTTLFNDYDLLYYSVAETNYKFFVNLPLKNLYRAIEYVQMGYHGDQPGAIEEENEHDEEDESSFQLRAAPVAAEVRARMGGGAPPRDGIPRRESSVRRRSRTISDATQDIAFEAREFEQASKYYGQGDPGLIPGEYDLEFLNDKEIDGERAEIRKVTSNTRLLHSSWSSSSLNNSLHSGTPPPARGESIEELVELGQDVHDLLIKCKHSPGLMTYANFFFNNRHKNRYFKFNTVYQLRQFINRFGDFELDWQEVTQSPVSEVTQRKCTYDRDGLKWKIPTLGEL</sequence>
<dbReference type="GeneID" id="54781370"/>
<protein>
    <submittedName>
        <fullName evidence="2">Uncharacterized protein</fullName>
    </submittedName>
</protein>
<dbReference type="AlphaFoldDB" id="A0A642UP43"/>
<dbReference type="EMBL" id="SWFT01000082">
    <property type="protein sequence ID" value="KAA8902823.1"/>
    <property type="molecule type" value="Genomic_DNA"/>
</dbReference>
<dbReference type="Proteomes" id="UP000449547">
    <property type="component" value="Unassembled WGS sequence"/>
</dbReference>
<dbReference type="OMA" id="FYPPTNI"/>
<gene>
    <name evidence="2" type="ORF">DIURU_002719</name>
</gene>
<feature type="region of interest" description="Disordered" evidence="1">
    <location>
        <begin position="352"/>
        <end position="376"/>
    </location>
</feature>
<feature type="compositionally biased region" description="Low complexity" evidence="1">
    <location>
        <begin position="440"/>
        <end position="452"/>
    </location>
</feature>
<keyword evidence="3" id="KW-1185">Reference proteome</keyword>
<organism evidence="2 3">
    <name type="scientific">Diutina rugosa</name>
    <name type="common">Yeast</name>
    <name type="synonym">Candida rugosa</name>
    <dbReference type="NCBI Taxonomy" id="5481"/>
    <lineage>
        <taxon>Eukaryota</taxon>
        <taxon>Fungi</taxon>
        <taxon>Dikarya</taxon>
        <taxon>Ascomycota</taxon>
        <taxon>Saccharomycotina</taxon>
        <taxon>Pichiomycetes</taxon>
        <taxon>Debaryomycetaceae</taxon>
        <taxon>Diutina</taxon>
    </lineage>
</organism>
<evidence type="ECO:0000256" key="1">
    <source>
        <dbReference type="SAM" id="MobiDB-lite"/>
    </source>
</evidence>
<reference evidence="2 3" key="1">
    <citation type="submission" date="2019-07" db="EMBL/GenBank/DDBJ databases">
        <title>Genome assembly of two rare yeast pathogens: Diutina rugosa and Trichomonascus ciferrii.</title>
        <authorList>
            <person name="Mixao V."/>
            <person name="Saus E."/>
            <person name="Hansen A."/>
            <person name="Lass-Flor C."/>
            <person name="Gabaldon T."/>
        </authorList>
    </citation>
    <scope>NUCLEOTIDE SEQUENCE [LARGE SCALE GENOMIC DNA]</scope>
    <source>
        <strain evidence="2 3">CBS 613</strain>
    </source>
</reference>
<name>A0A642UP43_DIURU</name>
<comment type="caution">
    <text evidence="2">The sequence shown here is derived from an EMBL/GenBank/DDBJ whole genome shotgun (WGS) entry which is preliminary data.</text>
</comment>
<feature type="region of interest" description="Disordered" evidence="1">
    <location>
        <begin position="440"/>
        <end position="460"/>
    </location>
</feature>
<dbReference type="OrthoDB" id="4095076at2759"/>
<proteinExistence type="predicted"/>